<accession>A0A5B7FKI8</accession>
<proteinExistence type="predicted"/>
<evidence type="ECO:0000313" key="2">
    <source>
        <dbReference type="EMBL" id="MPC45663.1"/>
    </source>
</evidence>
<organism evidence="2 3">
    <name type="scientific">Portunus trituberculatus</name>
    <name type="common">Swimming crab</name>
    <name type="synonym">Neptunus trituberculatus</name>
    <dbReference type="NCBI Taxonomy" id="210409"/>
    <lineage>
        <taxon>Eukaryota</taxon>
        <taxon>Metazoa</taxon>
        <taxon>Ecdysozoa</taxon>
        <taxon>Arthropoda</taxon>
        <taxon>Crustacea</taxon>
        <taxon>Multicrustacea</taxon>
        <taxon>Malacostraca</taxon>
        <taxon>Eumalacostraca</taxon>
        <taxon>Eucarida</taxon>
        <taxon>Decapoda</taxon>
        <taxon>Pleocyemata</taxon>
        <taxon>Brachyura</taxon>
        <taxon>Eubrachyura</taxon>
        <taxon>Portunoidea</taxon>
        <taxon>Portunidae</taxon>
        <taxon>Portuninae</taxon>
        <taxon>Portunus</taxon>
    </lineage>
</organism>
<keyword evidence="3" id="KW-1185">Reference proteome</keyword>
<evidence type="ECO:0000313" key="3">
    <source>
        <dbReference type="Proteomes" id="UP000324222"/>
    </source>
</evidence>
<reference evidence="2 3" key="1">
    <citation type="submission" date="2019-05" db="EMBL/GenBank/DDBJ databases">
        <title>Another draft genome of Portunus trituberculatus and its Hox gene families provides insights of decapod evolution.</title>
        <authorList>
            <person name="Jeong J.-H."/>
            <person name="Song I."/>
            <person name="Kim S."/>
            <person name="Choi T."/>
            <person name="Kim D."/>
            <person name="Ryu S."/>
            <person name="Kim W."/>
        </authorList>
    </citation>
    <scope>NUCLEOTIDE SEQUENCE [LARGE SCALE GENOMIC DNA]</scope>
    <source>
        <tissue evidence="2">Muscle</tissue>
    </source>
</reference>
<gene>
    <name evidence="2" type="ORF">E2C01_039368</name>
</gene>
<comment type="caution">
    <text evidence="2">The sequence shown here is derived from an EMBL/GenBank/DDBJ whole genome shotgun (WGS) entry which is preliminary data.</text>
</comment>
<dbReference type="EMBL" id="VSRR010006831">
    <property type="protein sequence ID" value="MPC45663.1"/>
    <property type="molecule type" value="Genomic_DNA"/>
</dbReference>
<dbReference type="AlphaFoldDB" id="A0A5B7FKI8"/>
<feature type="compositionally biased region" description="Basic and acidic residues" evidence="1">
    <location>
        <begin position="20"/>
        <end position="31"/>
    </location>
</feature>
<feature type="region of interest" description="Disordered" evidence="1">
    <location>
        <begin position="1"/>
        <end position="125"/>
    </location>
</feature>
<feature type="compositionally biased region" description="Basic and acidic residues" evidence="1">
    <location>
        <begin position="100"/>
        <end position="112"/>
    </location>
</feature>
<feature type="compositionally biased region" description="Acidic residues" evidence="1">
    <location>
        <begin position="57"/>
        <end position="67"/>
    </location>
</feature>
<dbReference type="Proteomes" id="UP000324222">
    <property type="component" value="Unassembled WGS sequence"/>
</dbReference>
<name>A0A5B7FKI8_PORTR</name>
<sequence>MKRSGTTLPRVPGKRTPTRARGEDMEGKAKEEEEATTTIAPMEEDHRSDDDKHEENEIVDVDGSDEDSPQHSRMETHVACARRALPPSSSPAEDQGWTIQRKEEEGKHHQEQVSRTTSLSSHQPS</sequence>
<feature type="compositionally biased region" description="Polar residues" evidence="1">
    <location>
        <begin position="113"/>
        <end position="125"/>
    </location>
</feature>
<evidence type="ECO:0000256" key="1">
    <source>
        <dbReference type="SAM" id="MobiDB-lite"/>
    </source>
</evidence>
<protein>
    <submittedName>
        <fullName evidence="2">Uncharacterized protein</fullName>
    </submittedName>
</protein>
<feature type="compositionally biased region" description="Basic and acidic residues" evidence="1">
    <location>
        <begin position="43"/>
        <end position="56"/>
    </location>
</feature>